<dbReference type="InterPro" id="IPR001647">
    <property type="entry name" value="HTH_TetR"/>
</dbReference>
<evidence type="ECO:0000313" key="7">
    <source>
        <dbReference type="Proteomes" id="UP000028725"/>
    </source>
</evidence>
<dbReference type="InterPro" id="IPR050109">
    <property type="entry name" value="HTH-type_TetR-like_transc_reg"/>
</dbReference>
<evidence type="ECO:0000259" key="5">
    <source>
        <dbReference type="PROSITE" id="PS50977"/>
    </source>
</evidence>
<dbReference type="PATRIC" id="fig|394096.3.peg.228"/>
<dbReference type="GO" id="GO:0000976">
    <property type="term" value="F:transcription cis-regulatory region binding"/>
    <property type="evidence" value="ECO:0007669"/>
    <property type="project" value="TreeGrafter"/>
</dbReference>
<dbReference type="PANTHER" id="PTHR30055:SF234">
    <property type="entry name" value="HTH-TYPE TRANSCRIPTIONAL REGULATOR BETI"/>
    <property type="match status" value="1"/>
</dbReference>
<evidence type="ECO:0000256" key="4">
    <source>
        <dbReference type="PROSITE-ProRule" id="PRU00335"/>
    </source>
</evidence>
<gene>
    <name evidence="6" type="ORF">DB31_0230</name>
</gene>
<dbReference type="InterPro" id="IPR036271">
    <property type="entry name" value="Tet_transcr_reg_TetR-rel_C_sf"/>
</dbReference>
<evidence type="ECO:0000256" key="3">
    <source>
        <dbReference type="ARBA" id="ARBA00023163"/>
    </source>
</evidence>
<dbReference type="FunFam" id="1.10.10.60:FF:000141">
    <property type="entry name" value="TetR family transcriptional regulator"/>
    <property type="match status" value="1"/>
</dbReference>
<dbReference type="Pfam" id="PF00440">
    <property type="entry name" value="TetR_N"/>
    <property type="match status" value="1"/>
</dbReference>
<keyword evidence="3" id="KW-0804">Transcription</keyword>
<keyword evidence="2 4" id="KW-0238">DNA-binding</keyword>
<dbReference type="SUPFAM" id="SSF46689">
    <property type="entry name" value="Homeodomain-like"/>
    <property type="match status" value="1"/>
</dbReference>
<comment type="caution">
    <text evidence="6">The sequence shown here is derived from an EMBL/GenBank/DDBJ whole genome shotgun (WGS) entry which is preliminary data.</text>
</comment>
<dbReference type="AlphaFoldDB" id="A0A085WWA6"/>
<reference evidence="6 7" key="1">
    <citation type="submission" date="2014-04" db="EMBL/GenBank/DDBJ databases">
        <title>Genome assembly of Hyalangium minutum DSM 14724.</title>
        <authorList>
            <person name="Sharma G."/>
            <person name="Subramanian S."/>
        </authorList>
    </citation>
    <scope>NUCLEOTIDE SEQUENCE [LARGE SCALE GENOMIC DNA]</scope>
    <source>
        <strain evidence="6 7">DSM 14724</strain>
    </source>
</reference>
<name>A0A085WWA6_9BACT</name>
<keyword evidence="7" id="KW-1185">Reference proteome</keyword>
<dbReference type="PRINTS" id="PR00455">
    <property type="entry name" value="HTHTETR"/>
</dbReference>
<dbReference type="GO" id="GO:0003700">
    <property type="term" value="F:DNA-binding transcription factor activity"/>
    <property type="evidence" value="ECO:0007669"/>
    <property type="project" value="TreeGrafter"/>
</dbReference>
<dbReference type="EMBL" id="JMCB01000001">
    <property type="protein sequence ID" value="KFE71969.1"/>
    <property type="molecule type" value="Genomic_DNA"/>
</dbReference>
<keyword evidence="1" id="KW-0805">Transcription regulation</keyword>
<evidence type="ECO:0000256" key="1">
    <source>
        <dbReference type="ARBA" id="ARBA00023015"/>
    </source>
</evidence>
<accession>A0A085WWA6</accession>
<evidence type="ECO:0000256" key="2">
    <source>
        <dbReference type="ARBA" id="ARBA00023125"/>
    </source>
</evidence>
<feature type="DNA-binding region" description="H-T-H motif" evidence="4">
    <location>
        <begin position="26"/>
        <end position="45"/>
    </location>
</feature>
<dbReference type="RefSeq" id="WP_044180798.1">
    <property type="nucleotide sequence ID" value="NZ_JMCB01000001.1"/>
</dbReference>
<dbReference type="Gene3D" id="1.10.357.10">
    <property type="entry name" value="Tetracycline Repressor, domain 2"/>
    <property type="match status" value="1"/>
</dbReference>
<dbReference type="PANTHER" id="PTHR30055">
    <property type="entry name" value="HTH-TYPE TRANSCRIPTIONAL REGULATOR RUTR"/>
    <property type="match status" value="1"/>
</dbReference>
<protein>
    <submittedName>
        <fullName evidence="6">Transcriptional regulator, TetR family protein</fullName>
    </submittedName>
</protein>
<organism evidence="6 7">
    <name type="scientific">Hyalangium minutum</name>
    <dbReference type="NCBI Taxonomy" id="394096"/>
    <lineage>
        <taxon>Bacteria</taxon>
        <taxon>Pseudomonadati</taxon>
        <taxon>Myxococcota</taxon>
        <taxon>Myxococcia</taxon>
        <taxon>Myxococcales</taxon>
        <taxon>Cystobacterineae</taxon>
        <taxon>Archangiaceae</taxon>
        <taxon>Hyalangium</taxon>
    </lineage>
</organism>
<dbReference type="Proteomes" id="UP000028725">
    <property type="component" value="Unassembled WGS sequence"/>
</dbReference>
<dbReference type="PROSITE" id="PS50977">
    <property type="entry name" value="HTH_TETR_2"/>
    <property type="match status" value="1"/>
</dbReference>
<dbReference type="Gene3D" id="1.10.10.60">
    <property type="entry name" value="Homeodomain-like"/>
    <property type="match status" value="1"/>
</dbReference>
<proteinExistence type="predicted"/>
<dbReference type="SUPFAM" id="SSF48498">
    <property type="entry name" value="Tetracyclin repressor-like, C-terminal domain"/>
    <property type="match status" value="1"/>
</dbReference>
<sequence length="199" mass="21408">MSSDPRTAILNAAGEVFARFGFKKASMEDIARRAGVGKGSIYLDFESKEELFEAAVRLATGQGLAELESAVRRAPTPEAQIRAYLQGKLQQSARTVDGQRIQLETLFELGTQAMRFLPELQEKEAALVARILSEGNAQGAFAVPDPQLVATGLVETVTSITVKLMTQDSKVPLGTALEAYFDVFIRGLAPPAVTPPPKS</sequence>
<evidence type="ECO:0000313" key="6">
    <source>
        <dbReference type="EMBL" id="KFE71969.1"/>
    </source>
</evidence>
<dbReference type="OrthoDB" id="5431414at2"/>
<dbReference type="InterPro" id="IPR009057">
    <property type="entry name" value="Homeodomain-like_sf"/>
</dbReference>
<feature type="domain" description="HTH tetR-type" evidence="5">
    <location>
        <begin position="3"/>
        <end position="63"/>
    </location>
</feature>
<dbReference type="STRING" id="394096.DB31_0230"/>